<dbReference type="Pfam" id="PF13723">
    <property type="entry name" value="Ketoacyl-synt_2"/>
    <property type="match status" value="1"/>
</dbReference>
<dbReference type="RefSeq" id="WP_343784151.1">
    <property type="nucleotide sequence ID" value="NZ_BAAAFH010000003.1"/>
</dbReference>
<keyword evidence="3" id="KW-1185">Reference proteome</keyword>
<feature type="domain" description="Beta-ketoacyl synthase-like N-terminal" evidence="1">
    <location>
        <begin position="39"/>
        <end position="167"/>
    </location>
</feature>
<dbReference type="Proteomes" id="UP001501126">
    <property type="component" value="Unassembled WGS sequence"/>
</dbReference>
<evidence type="ECO:0000313" key="2">
    <source>
        <dbReference type="EMBL" id="GAA0873781.1"/>
    </source>
</evidence>
<dbReference type="InterPro" id="IPR014030">
    <property type="entry name" value="Ketoacyl_synth_N"/>
</dbReference>
<dbReference type="EMBL" id="BAAAFH010000003">
    <property type="protein sequence ID" value="GAA0873781.1"/>
    <property type="molecule type" value="Genomic_DNA"/>
</dbReference>
<sequence>MKTYIHSYATISRVDSFENGIVSGESITVHPETVHPNYREYITPALIRRMSPVVKMGVTAGLKCIQEYSGELGGIVVGTDLGCLRDTEKFLGTVVKHEGLAISPTAFIQSTHNTVAGQIALTIGNNGYNMTHSQQGISFECALLDAQLLSFETNLPTLVGACEENIPFLGEMANEFGLENTDLSEGASYFMISSEKREAKAAITAVQTGLHKEELANYLSDKSVDFVLYASQFDQLPDLQQSSFDFSEYCGNYGTNTAFGTQLAVELLEKPIQKLATIELTSVHRIAVLNLHRNKEVSCILVEREA</sequence>
<dbReference type="SUPFAM" id="SSF53901">
    <property type="entry name" value="Thiolase-like"/>
    <property type="match status" value="1"/>
</dbReference>
<evidence type="ECO:0000259" key="1">
    <source>
        <dbReference type="Pfam" id="PF13723"/>
    </source>
</evidence>
<gene>
    <name evidence="2" type="ORF">GCM10009118_01890</name>
</gene>
<reference evidence="2 3" key="1">
    <citation type="journal article" date="2019" name="Int. J. Syst. Evol. Microbiol.">
        <title>The Global Catalogue of Microorganisms (GCM) 10K type strain sequencing project: providing services to taxonomists for standard genome sequencing and annotation.</title>
        <authorList>
            <consortium name="The Broad Institute Genomics Platform"/>
            <consortium name="The Broad Institute Genome Sequencing Center for Infectious Disease"/>
            <person name="Wu L."/>
            <person name="Ma J."/>
        </authorList>
    </citation>
    <scope>NUCLEOTIDE SEQUENCE [LARGE SCALE GENOMIC DNA]</scope>
    <source>
        <strain evidence="2 3">JCM 16083</strain>
    </source>
</reference>
<accession>A0ABN1MLQ0</accession>
<comment type="caution">
    <text evidence="2">The sequence shown here is derived from an EMBL/GenBank/DDBJ whole genome shotgun (WGS) entry which is preliminary data.</text>
</comment>
<protein>
    <submittedName>
        <fullName evidence="2">Beta-ketoacyl synthase chain length factor</fullName>
    </submittedName>
</protein>
<name>A0ABN1MLQ0_9FLAO</name>
<dbReference type="Gene3D" id="3.40.47.10">
    <property type="match status" value="1"/>
</dbReference>
<organism evidence="2 3">
    <name type="scientific">Wandonia haliotis</name>
    <dbReference type="NCBI Taxonomy" id="574963"/>
    <lineage>
        <taxon>Bacteria</taxon>
        <taxon>Pseudomonadati</taxon>
        <taxon>Bacteroidota</taxon>
        <taxon>Flavobacteriia</taxon>
        <taxon>Flavobacteriales</taxon>
        <taxon>Crocinitomicaceae</taxon>
        <taxon>Wandonia</taxon>
    </lineage>
</organism>
<proteinExistence type="predicted"/>
<evidence type="ECO:0000313" key="3">
    <source>
        <dbReference type="Proteomes" id="UP001501126"/>
    </source>
</evidence>
<dbReference type="InterPro" id="IPR016039">
    <property type="entry name" value="Thiolase-like"/>
</dbReference>